<dbReference type="InterPro" id="IPR036059">
    <property type="entry name" value="TldD/PmbA_sf"/>
</dbReference>
<evidence type="ECO:0000256" key="1">
    <source>
        <dbReference type="ARBA" id="ARBA00005836"/>
    </source>
</evidence>
<evidence type="ECO:0000259" key="5">
    <source>
        <dbReference type="Pfam" id="PF01523"/>
    </source>
</evidence>
<evidence type="ECO:0000256" key="3">
    <source>
        <dbReference type="ARBA" id="ARBA00022801"/>
    </source>
</evidence>
<dbReference type="Gene3D" id="3.30.2290.10">
    <property type="entry name" value="PmbA/TldD superfamily"/>
    <property type="match status" value="1"/>
</dbReference>
<reference evidence="7" key="1">
    <citation type="submission" date="2018-06" db="EMBL/GenBank/DDBJ databases">
        <authorList>
            <person name="Zhirakovskaya E."/>
        </authorList>
    </citation>
    <scope>NUCLEOTIDE SEQUENCE</scope>
</reference>
<keyword evidence="4" id="KW-0482">Metalloprotease</keyword>
<keyword evidence="2" id="KW-0645">Protease</keyword>
<gene>
    <name evidence="7" type="ORF">MNBD_ACTINO02-2978</name>
</gene>
<dbReference type="FunFam" id="3.30.2290.10:FF:000003">
    <property type="entry name" value="Zinc-dependent protease, TldD/PmbA family"/>
    <property type="match status" value="1"/>
</dbReference>
<accession>A0A3B0SCK8</accession>
<dbReference type="Pfam" id="PF19289">
    <property type="entry name" value="PmbA_TldD_3rd"/>
    <property type="match status" value="1"/>
</dbReference>
<dbReference type="PANTHER" id="PTHR30624:SF10">
    <property type="entry name" value="CONSERVED PROTEIN"/>
    <property type="match status" value="1"/>
</dbReference>
<dbReference type="PANTHER" id="PTHR30624">
    <property type="entry name" value="UNCHARACTERIZED PROTEIN TLDD AND PMBA"/>
    <property type="match status" value="1"/>
</dbReference>
<feature type="domain" description="Metalloprotease TldD/E N-terminal" evidence="5">
    <location>
        <begin position="20"/>
        <end position="84"/>
    </location>
</feature>
<name>A0A3B0SCK8_9ZZZZ</name>
<organism evidence="7">
    <name type="scientific">hydrothermal vent metagenome</name>
    <dbReference type="NCBI Taxonomy" id="652676"/>
    <lineage>
        <taxon>unclassified sequences</taxon>
        <taxon>metagenomes</taxon>
        <taxon>ecological metagenomes</taxon>
    </lineage>
</organism>
<evidence type="ECO:0000256" key="4">
    <source>
        <dbReference type="ARBA" id="ARBA00023049"/>
    </source>
</evidence>
<dbReference type="GO" id="GO:0005829">
    <property type="term" value="C:cytosol"/>
    <property type="evidence" value="ECO:0007669"/>
    <property type="project" value="TreeGrafter"/>
</dbReference>
<dbReference type="EMBL" id="UOEK01000031">
    <property type="protein sequence ID" value="VAV92765.1"/>
    <property type="molecule type" value="Genomic_DNA"/>
</dbReference>
<dbReference type="InterPro" id="IPR035068">
    <property type="entry name" value="TldD/PmbA_N"/>
</dbReference>
<comment type="similarity">
    <text evidence="1">Belongs to the peptidase U62 family.</text>
</comment>
<dbReference type="SUPFAM" id="SSF111283">
    <property type="entry name" value="Putative modulator of DNA gyrase, PmbA/TldD"/>
    <property type="match status" value="1"/>
</dbReference>
<proteinExistence type="inferred from homology"/>
<dbReference type="InterPro" id="IPR002510">
    <property type="entry name" value="Metalloprtase-TldD/E_N"/>
</dbReference>
<dbReference type="GO" id="GO:0006508">
    <property type="term" value="P:proteolysis"/>
    <property type="evidence" value="ECO:0007669"/>
    <property type="project" value="UniProtKB-KW"/>
</dbReference>
<evidence type="ECO:0000256" key="2">
    <source>
        <dbReference type="ARBA" id="ARBA00022670"/>
    </source>
</evidence>
<keyword evidence="3" id="KW-0378">Hydrolase</keyword>
<dbReference type="AlphaFoldDB" id="A0A3B0SCK8"/>
<evidence type="ECO:0000313" key="7">
    <source>
        <dbReference type="EMBL" id="VAV92765.1"/>
    </source>
</evidence>
<dbReference type="InterPro" id="IPR051463">
    <property type="entry name" value="Peptidase_U62_metallo"/>
</dbReference>
<sequence length="479" mass="51529">MFEYARAAVEGALAAGATYADARVVISKEESMEVLNQAVESVGSSESAGIGVRALIGSSWGFFATPSITNAAARVAGEKASEIARASAMVPGDPITLADVPVVQDSWETPHEEDPFSVPLGDKVDMLIRVSKTMQDVAGIALARAGLAFYDTNKWFVSSQGSEIHQHIVESGGGYDATAIGEQETQRRSYPQSFGQYATGGYEMVRLWDYEGNAQRVAEEAVQLLSADVMEERETALILEGSQLALQIHESVGHAIELDRILGWEAAFAGTSHLDLEKLRTHRYGSELMNITADATLPGALGSFGYDDEGTPAQRVDIVKNGTWVGVLSGRDSAARAGLPPGGMVRADGYSRLPMVRMTNVGLLPGEGTLDDIIADTDDGVYMATNRSWSIDDKRLNFQFGTEIAWEIKKGKRGRMLKNPTYTGITPVFWGTLDRLAGGEEWVHWGTPNCGKGQPMQVGHTGHSASPARFSNVRVGVRA</sequence>
<dbReference type="InterPro" id="IPR045569">
    <property type="entry name" value="Metalloprtase-TldD/E_C"/>
</dbReference>
<dbReference type="Pfam" id="PF01523">
    <property type="entry name" value="PmbA_TldD_1st"/>
    <property type="match status" value="1"/>
</dbReference>
<evidence type="ECO:0000259" key="6">
    <source>
        <dbReference type="Pfam" id="PF19289"/>
    </source>
</evidence>
<protein>
    <submittedName>
        <fullName evidence="7">TldD family protein, Actinobacterial subgroup</fullName>
    </submittedName>
</protein>
<feature type="domain" description="Metalloprotease TldD/E C-terminal" evidence="6">
    <location>
        <begin position="236"/>
        <end position="442"/>
    </location>
</feature>
<dbReference type="GO" id="GO:0008237">
    <property type="term" value="F:metallopeptidase activity"/>
    <property type="evidence" value="ECO:0007669"/>
    <property type="project" value="UniProtKB-KW"/>
</dbReference>